<dbReference type="KEGG" id="dha:DEHA2B00638g"/>
<dbReference type="GO" id="GO:0000976">
    <property type="term" value="F:transcription cis-regulatory region binding"/>
    <property type="evidence" value="ECO:0007669"/>
    <property type="project" value="TreeGrafter"/>
</dbReference>
<evidence type="ECO:0000256" key="2">
    <source>
        <dbReference type="ARBA" id="ARBA00023242"/>
    </source>
</evidence>
<sequence>MLEPSIQKPRKRRARTGCLNCRKKHKKCDETKPNCSSCMKKSEVCEWPMNNGRFNRNSISGLSGIIDQNNESGNLDKYADRLLKNFNRRATTSNDSVTFPTRKYSSLSNSDSTSSCMGSNSSKLSSIVSPSASRIPSNIYSHERNMIPPLLDSNESVSKVPLNQILNSNKISPNNGGSKDDTRLTTEESPPNKRENGKNENHHSIDTSPFDSANPNMENRVENGSVYFNSNPIQDNNLNNYNNPSIDGSPATKIDNSTTYSFSPSDSLAPFLLYNDLHNTLRDYMFTNAELNDFTTTANFNNILCSPAPNFLSRNSSKNLQDLLNDSTDNTNKESGVNSATPANNSNNKVSDILNSFSTDLTSREELELFKNYLYEVAPWLDMFDNSKQFGTTVADLAQNNKSLLYAIYAISSRQKEQTEREYPSEKTIKLYQESLKHLIPTVNKIMDKSIISSCVILCVFEMMSSSPKEWRHHLEGCHALFEANDINGFSGDLERRLFWCYARMDVNSAVIGEQSTIIPSENWLPKDYSIYESKRLFNETKDDDMYANYIVFLCSRVLNLITKDSKNFQQEWDFLWNEIIDWNLNIPFHLKPILSYDDKPFPGVLFLNGPAISANQLFHMAIILLTQNKPRLYKIKPSACIKSTIWHAKQICAISIHNNHHSFSGCWNNALQPLWIAGKLLSSDHEHEIILNLLDKIESTTGWQMKFRKKDLKKYWNGLTIE</sequence>
<feature type="compositionally biased region" description="Basic and acidic residues" evidence="3">
    <location>
        <begin position="178"/>
        <end position="205"/>
    </location>
</feature>
<feature type="region of interest" description="Disordered" evidence="3">
    <location>
        <begin position="101"/>
        <end position="132"/>
    </location>
</feature>
<name>Q6BXS4_DEBHA</name>
<dbReference type="CDD" id="cd00067">
    <property type="entry name" value="GAL4"/>
    <property type="match status" value="1"/>
</dbReference>
<feature type="compositionally biased region" description="Polar residues" evidence="3">
    <location>
        <begin position="116"/>
        <end position="132"/>
    </location>
</feature>
<dbReference type="AlphaFoldDB" id="Q6BXS4"/>
<evidence type="ECO:0000256" key="1">
    <source>
        <dbReference type="ARBA" id="ARBA00004123"/>
    </source>
</evidence>
<dbReference type="CDD" id="cd12148">
    <property type="entry name" value="fungal_TF_MHR"/>
    <property type="match status" value="1"/>
</dbReference>
<feature type="domain" description="Zn(2)-C6 fungal-type" evidence="4">
    <location>
        <begin position="17"/>
        <end position="47"/>
    </location>
</feature>
<dbReference type="GO" id="GO:0045944">
    <property type="term" value="P:positive regulation of transcription by RNA polymerase II"/>
    <property type="evidence" value="ECO:0007669"/>
    <property type="project" value="TreeGrafter"/>
</dbReference>
<feature type="compositionally biased region" description="Low complexity" evidence="3">
    <location>
        <begin position="105"/>
        <end position="115"/>
    </location>
</feature>
<evidence type="ECO:0000313" key="5">
    <source>
        <dbReference type="EMBL" id="CAG84980.2"/>
    </source>
</evidence>
<evidence type="ECO:0000259" key="4">
    <source>
        <dbReference type="PROSITE" id="PS50048"/>
    </source>
</evidence>
<dbReference type="RefSeq" id="XP_456995.2">
    <property type="nucleotide sequence ID" value="XM_456995.2"/>
</dbReference>
<protein>
    <submittedName>
        <fullName evidence="5">DEHA2B00638p</fullName>
    </submittedName>
</protein>
<gene>
    <name evidence="5" type="ordered locus">DEHA2B00638g</name>
</gene>
<evidence type="ECO:0000313" key="6">
    <source>
        <dbReference type="Proteomes" id="UP000000599"/>
    </source>
</evidence>
<feature type="region of interest" description="Disordered" evidence="3">
    <location>
        <begin position="165"/>
        <end position="219"/>
    </location>
</feature>
<dbReference type="Pfam" id="PF11951">
    <property type="entry name" value="Fungal_trans_2"/>
    <property type="match status" value="1"/>
</dbReference>
<dbReference type="InterPro" id="IPR036864">
    <property type="entry name" value="Zn2-C6_fun-type_DNA-bd_sf"/>
</dbReference>
<dbReference type="EMBL" id="CR382134">
    <property type="protein sequence ID" value="CAG84980.2"/>
    <property type="molecule type" value="Genomic_DNA"/>
</dbReference>
<dbReference type="Pfam" id="PF00172">
    <property type="entry name" value="Zn_clus"/>
    <property type="match status" value="1"/>
</dbReference>
<dbReference type="InParanoid" id="Q6BXS4"/>
<feature type="compositionally biased region" description="Polar residues" evidence="3">
    <location>
        <begin position="206"/>
        <end position="217"/>
    </location>
</feature>
<dbReference type="SUPFAM" id="SSF57701">
    <property type="entry name" value="Zn2/Cys6 DNA-binding domain"/>
    <property type="match status" value="1"/>
</dbReference>
<dbReference type="GeneID" id="2913095"/>
<organism evidence="5 6">
    <name type="scientific">Debaryomyces hansenii (strain ATCC 36239 / CBS 767 / BCRC 21394 / JCM 1990 / NBRC 0083 / IGC 2968)</name>
    <name type="common">Yeast</name>
    <name type="synonym">Torulaspora hansenii</name>
    <dbReference type="NCBI Taxonomy" id="284592"/>
    <lineage>
        <taxon>Eukaryota</taxon>
        <taxon>Fungi</taxon>
        <taxon>Dikarya</taxon>
        <taxon>Ascomycota</taxon>
        <taxon>Saccharomycotina</taxon>
        <taxon>Pichiomycetes</taxon>
        <taxon>Debaryomycetaceae</taxon>
        <taxon>Debaryomyces</taxon>
    </lineage>
</organism>
<dbReference type="GO" id="GO:0000981">
    <property type="term" value="F:DNA-binding transcription factor activity, RNA polymerase II-specific"/>
    <property type="evidence" value="ECO:0007669"/>
    <property type="project" value="InterPro"/>
</dbReference>
<dbReference type="Proteomes" id="UP000000599">
    <property type="component" value="Chromosome B"/>
</dbReference>
<comment type="subcellular location">
    <subcellularLocation>
        <location evidence="1">Nucleus</location>
    </subcellularLocation>
</comment>
<keyword evidence="2" id="KW-0539">Nucleus</keyword>
<dbReference type="VEuPathDB" id="FungiDB:DEHA2B00638g"/>
<reference evidence="5 6" key="1">
    <citation type="journal article" date="2004" name="Nature">
        <title>Genome evolution in yeasts.</title>
        <authorList>
            <consortium name="Genolevures"/>
            <person name="Dujon B."/>
            <person name="Sherman D."/>
            <person name="Fischer G."/>
            <person name="Durrens P."/>
            <person name="Casaregola S."/>
            <person name="Lafontaine I."/>
            <person name="de Montigny J."/>
            <person name="Marck C."/>
            <person name="Neuveglise C."/>
            <person name="Talla E."/>
            <person name="Goffard N."/>
            <person name="Frangeul L."/>
            <person name="Aigle M."/>
            <person name="Anthouard V."/>
            <person name="Babour A."/>
            <person name="Barbe V."/>
            <person name="Barnay S."/>
            <person name="Blanchin S."/>
            <person name="Beckerich J.M."/>
            <person name="Beyne E."/>
            <person name="Bleykasten C."/>
            <person name="Boisrame A."/>
            <person name="Boyer J."/>
            <person name="Cattolico L."/>
            <person name="Confanioleri F."/>
            <person name="de Daruvar A."/>
            <person name="Despons L."/>
            <person name="Fabre E."/>
            <person name="Fairhead C."/>
            <person name="Ferry-Dumazet H."/>
            <person name="Groppi A."/>
            <person name="Hantraye F."/>
            <person name="Hennequin C."/>
            <person name="Jauniaux N."/>
            <person name="Joyet P."/>
            <person name="Kachouri R."/>
            <person name="Kerrest A."/>
            <person name="Koszul R."/>
            <person name="Lemaire M."/>
            <person name="Lesur I."/>
            <person name="Ma L."/>
            <person name="Muller H."/>
            <person name="Nicaud J.M."/>
            <person name="Nikolski M."/>
            <person name="Oztas S."/>
            <person name="Ozier-Kalogeropoulos O."/>
            <person name="Pellenz S."/>
            <person name="Potier S."/>
            <person name="Richard G.F."/>
            <person name="Straub M.L."/>
            <person name="Suleau A."/>
            <person name="Swennene D."/>
            <person name="Tekaia F."/>
            <person name="Wesolowski-Louvel M."/>
            <person name="Westhof E."/>
            <person name="Wirth B."/>
            <person name="Zeniou-Meyer M."/>
            <person name="Zivanovic I."/>
            <person name="Bolotin-Fukuhara M."/>
            <person name="Thierry A."/>
            <person name="Bouchier C."/>
            <person name="Caudron B."/>
            <person name="Scarpelli C."/>
            <person name="Gaillardin C."/>
            <person name="Weissenbach J."/>
            <person name="Wincker P."/>
            <person name="Souciet J.L."/>
        </authorList>
    </citation>
    <scope>NUCLEOTIDE SEQUENCE [LARGE SCALE GENOMIC DNA]</scope>
    <source>
        <strain evidence="6">ATCC 36239 / CBS 767 / BCRC 21394 / JCM 1990 / NBRC 0083 / IGC 2968</strain>
    </source>
</reference>
<dbReference type="PROSITE" id="PS00463">
    <property type="entry name" value="ZN2_CY6_FUNGAL_1"/>
    <property type="match status" value="1"/>
</dbReference>
<accession>Q6BXS4</accession>
<dbReference type="eggNOG" id="ENOG502QTCC">
    <property type="taxonomic scope" value="Eukaryota"/>
</dbReference>
<feature type="region of interest" description="Disordered" evidence="3">
    <location>
        <begin position="322"/>
        <end position="346"/>
    </location>
</feature>
<dbReference type="InterPro" id="IPR001138">
    <property type="entry name" value="Zn2Cys6_DnaBD"/>
</dbReference>
<dbReference type="PROSITE" id="PS50048">
    <property type="entry name" value="ZN2_CY6_FUNGAL_2"/>
    <property type="match status" value="1"/>
</dbReference>
<dbReference type="InterPro" id="IPR021858">
    <property type="entry name" value="Fun_TF"/>
</dbReference>
<dbReference type="GO" id="GO:0008270">
    <property type="term" value="F:zinc ion binding"/>
    <property type="evidence" value="ECO:0007669"/>
    <property type="project" value="InterPro"/>
</dbReference>
<dbReference type="STRING" id="284592.Q6BXS4"/>
<keyword evidence="6" id="KW-1185">Reference proteome</keyword>
<dbReference type="PANTHER" id="PTHR37534:SF24">
    <property type="entry name" value="MISCELLANEOUS ZN(II)2CYS6 TRANSCRIPTION FACTOR (EUROFUNG)-RELATED"/>
    <property type="match status" value="1"/>
</dbReference>
<dbReference type="GO" id="GO:0005634">
    <property type="term" value="C:nucleus"/>
    <property type="evidence" value="ECO:0007669"/>
    <property type="project" value="UniProtKB-SubCell"/>
</dbReference>
<dbReference type="Gene3D" id="4.10.240.10">
    <property type="entry name" value="Zn(2)-C6 fungal-type DNA-binding domain"/>
    <property type="match status" value="1"/>
</dbReference>
<dbReference type="SMART" id="SM00066">
    <property type="entry name" value="GAL4"/>
    <property type="match status" value="1"/>
</dbReference>
<proteinExistence type="predicted"/>
<dbReference type="OrthoDB" id="415590at2759"/>
<dbReference type="HOGENOM" id="CLU_008719_5_1_1"/>
<dbReference type="PANTHER" id="PTHR37534">
    <property type="entry name" value="TRANSCRIPTIONAL ACTIVATOR PROTEIN UGA3"/>
    <property type="match status" value="1"/>
</dbReference>
<feature type="compositionally biased region" description="Polar residues" evidence="3">
    <location>
        <begin position="165"/>
        <end position="177"/>
    </location>
</feature>
<dbReference type="OMA" id="HHHGAWT"/>
<evidence type="ECO:0000256" key="3">
    <source>
        <dbReference type="SAM" id="MobiDB-lite"/>
    </source>
</evidence>